<keyword evidence="11" id="KW-1185">Reference proteome</keyword>
<dbReference type="EMBL" id="DF237038">
    <property type="protein sequence ID" value="GAQ81723.1"/>
    <property type="molecule type" value="Genomic_DNA"/>
</dbReference>
<keyword evidence="7 9" id="KW-0472">Membrane</keyword>
<proteinExistence type="inferred from homology"/>
<dbReference type="InterPro" id="IPR023271">
    <property type="entry name" value="Aquaporin-like"/>
</dbReference>
<dbReference type="Proteomes" id="UP000054558">
    <property type="component" value="Unassembled WGS sequence"/>
</dbReference>
<evidence type="ECO:0000313" key="11">
    <source>
        <dbReference type="Proteomes" id="UP000054558"/>
    </source>
</evidence>
<keyword evidence="4" id="KW-1003">Cell membrane</keyword>
<dbReference type="SMR" id="A0A1Y1HUC1"/>
<evidence type="ECO:0000256" key="7">
    <source>
        <dbReference type="ARBA" id="ARBA00023136"/>
    </source>
</evidence>
<dbReference type="InterPro" id="IPR034294">
    <property type="entry name" value="Aquaporin_transptr"/>
</dbReference>
<feature type="transmembrane region" description="Helical" evidence="9">
    <location>
        <begin position="21"/>
        <end position="45"/>
    </location>
</feature>
<feature type="transmembrane region" description="Helical" evidence="9">
    <location>
        <begin position="51"/>
        <end position="74"/>
    </location>
</feature>
<dbReference type="PROSITE" id="PS51257">
    <property type="entry name" value="PROKAR_LIPOPROTEIN"/>
    <property type="match status" value="1"/>
</dbReference>
<keyword evidence="6 9" id="KW-1133">Transmembrane helix</keyword>
<evidence type="ECO:0000256" key="9">
    <source>
        <dbReference type="SAM" id="Phobius"/>
    </source>
</evidence>
<dbReference type="SUPFAM" id="SSF81338">
    <property type="entry name" value="Aquaporin-like"/>
    <property type="match status" value="1"/>
</dbReference>
<dbReference type="PRINTS" id="PR00783">
    <property type="entry name" value="MINTRINSICP"/>
</dbReference>
<keyword evidence="5 8" id="KW-0812">Transmembrane</keyword>
<feature type="transmembrane region" description="Helical" evidence="9">
    <location>
        <begin position="169"/>
        <end position="189"/>
    </location>
</feature>
<name>A0A1Y1HUC1_KLENI</name>
<dbReference type="OMA" id="WRICQIF"/>
<dbReference type="PANTHER" id="PTHR19139">
    <property type="entry name" value="AQUAPORIN TRANSPORTER"/>
    <property type="match status" value="1"/>
</dbReference>
<dbReference type="OrthoDB" id="3222at2759"/>
<dbReference type="GO" id="GO:0015250">
    <property type="term" value="F:water channel activity"/>
    <property type="evidence" value="ECO:0000318"/>
    <property type="project" value="GO_Central"/>
</dbReference>
<dbReference type="InterPro" id="IPR000425">
    <property type="entry name" value="MIP"/>
</dbReference>
<accession>A0A1Y1HUC1</accession>
<dbReference type="AlphaFoldDB" id="A0A1Y1HUC1"/>
<dbReference type="GO" id="GO:0006833">
    <property type="term" value="P:water transport"/>
    <property type="evidence" value="ECO:0000318"/>
    <property type="project" value="GO_Central"/>
</dbReference>
<protein>
    <submittedName>
        <fullName evidence="10">Aquaporin</fullName>
    </submittedName>
</protein>
<evidence type="ECO:0000256" key="6">
    <source>
        <dbReference type="ARBA" id="ARBA00022989"/>
    </source>
</evidence>
<dbReference type="GO" id="GO:0005886">
    <property type="term" value="C:plasma membrane"/>
    <property type="evidence" value="ECO:0000318"/>
    <property type="project" value="GO_Central"/>
</dbReference>
<comment type="subcellular location">
    <subcellularLocation>
        <location evidence="1">Cell membrane</location>
        <topology evidence="1">Multi-pass membrane protein</topology>
    </subcellularLocation>
</comment>
<evidence type="ECO:0000256" key="1">
    <source>
        <dbReference type="ARBA" id="ARBA00004651"/>
    </source>
</evidence>
<feature type="transmembrane region" description="Helical" evidence="9">
    <location>
        <begin position="95"/>
        <end position="116"/>
    </location>
</feature>
<dbReference type="Pfam" id="PF00230">
    <property type="entry name" value="MIP"/>
    <property type="match status" value="1"/>
</dbReference>
<evidence type="ECO:0000256" key="3">
    <source>
        <dbReference type="ARBA" id="ARBA00022448"/>
    </source>
</evidence>
<evidence type="ECO:0000313" key="10">
    <source>
        <dbReference type="EMBL" id="GAQ81723.1"/>
    </source>
</evidence>
<feature type="transmembrane region" description="Helical" evidence="9">
    <location>
        <begin position="216"/>
        <end position="233"/>
    </location>
</feature>
<dbReference type="PANTHER" id="PTHR19139:SF199">
    <property type="entry name" value="MIP17260P"/>
    <property type="match status" value="1"/>
</dbReference>
<dbReference type="CDD" id="cd00333">
    <property type="entry name" value="MIP"/>
    <property type="match status" value="1"/>
</dbReference>
<evidence type="ECO:0000256" key="4">
    <source>
        <dbReference type="ARBA" id="ARBA00022475"/>
    </source>
</evidence>
<feature type="transmembrane region" description="Helical" evidence="9">
    <location>
        <begin position="143"/>
        <end position="162"/>
    </location>
</feature>
<evidence type="ECO:0000256" key="2">
    <source>
        <dbReference type="ARBA" id="ARBA00006175"/>
    </source>
</evidence>
<dbReference type="PROSITE" id="PS00221">
    <property type="entry name" value="MIP"/>
    <property type="match status" value="1"/>
</dbReference>
<sequence>MKVELGDKNTFRSKEVWRSAGAEFVATLLFVFIGCGSVVATGMLAPGLDSARLVAIAVAHGLAIALLAGATGAISGGHINPAVTVAFVVAGKENLIRASVYIGAQLLGGIFGAALLDMCTPGHFVGGLGSHSLGHGVNAGQGLVMEVMLTFILVFTIFGVAVDRRGPGVIAPLPIGFAVLVDHLVGVPYTGTCASMNPARSFGPALVSGSFTSAHWIYWFGPCIGAALAAFVYKHIFLQAPIVPMVQDQKPEKKVVLSA</sequence>
<reference evidence="10 11" key="1">
    <citation type="journal article" date="2014" name="Nat. Commun.">
        <title>Klebsormidium flaccidum genome reveals primary factors for plant terrestrial adaptation.</title>
        <authorList>
            <person name="Hori K."/>
            <person name="Maruyama F."/>
            <person name="Fujisawa T."/>
            <person name="Togashi T."/>
            <person name="Yamamoto N."/>
            <person name="Seo M."/>
            <person name="Sato S."/>
            <person name="Yamada T."/>
            <person name="Mori H."/>
            <person name="Tajima N."/>
            <person name="Moriyama T."/>
            <person name="Ikeuchi M."/>
            <person name="Watanabe M."/>
            <person name="Wada H."/>
            <person name="Kobayashi K."/>
            <person name="Saito M."/>
            <person name="Masuda T."/>
            <person name="Sasaki-Sekimoto Y."/>
            <person name="Mashiguchi K."/>
            <person name="Awai K."/>
            <person name="Shimojima M."/>
            <person name="Masuda S."/>
            <person name="Iwai M."/>
            <person name="Nobusawa T."/>
            <person name="Narise T."/>
            <person name="Kondo S."/>
            <person name="Saito H."/>
            <person name="Sato R."/>
            <person name="Murakawa M."/>
            <person name="Ihara Y."/>
            <person name="Oshima-Yamada Y."/>
            <person name="Ohtaka K."/>
            <person name="Satoh M."/>
            <person name="Sonobe K."/>
            <person name="Ishii M."/>
            <person name="Ohtani R."/>
            <person name="Kanamori-Sato M."/>
            <person name="Honoki R."/>
            <person name="Miyazaki D."/>
            <person name="Mochizuki H."/>
            <person name="Umetsu J."/>
            <person name="Higashi K."/>
            <person name="Shibata D."/>
            <person name="Kamiya Y."/>
            <person name="Sato N."/>
            <person name="Nakamura Y."/>
            <person name="Tabata S."/>
            <person name="Ida S."/>
            <person name="Kurokawa K."/>
            <person name="Ohta H."/>
        </authorList>
    </citation>
    <scope>NUCLEOTIDE SEQUENCE [LARGE SCALE GENOMIC DNA]</scope>
    <source>
        <strain evidence="10 11">NIES-2285</strain>
    </source>
</reference>
<dbReference type="STRING" id="105231.A0A1Y1HUC1"/>
<keyword evidence="3 8" id="KW-0813">Transport</keyword>
<dbReference type="Gene3D" id="1.20.1080.10">
    <property type="entry name" value="Glycerol uptake facilitator protein"/>
    <property type="match status" value="1"/>
</dbReference>
<comment type="similarity">
    <text evidence="2 8">Belongs to the MIP/aquaporin (TC 1.A.8) family.</text>
</comment>
<gene>
    <name evidence="10" type="ORF">KFL_000890120</name>
</gene>
<dbReference type="InterPro" id="IPR022357">
    <property type="entry name" value="MIP_CS"/>
</dbReference>
<evidence type="ECO:0000256" key="8">
    <source>
        <dbReference type="RuleBase" id="RU000477"/>
    </source>
</evidence>
<dbReference type="NCBIfam" id="TIGR00861">
    <property type="entry name" value="MIP"/>
    <property type="match status" value="1"/>
</dbReference>
<evidence type="ECO:0000256" key="5">
    <source>
        <dbReference type="ARBA" id="ARBA00022692"/>
    </source>
</evidence>
<organism evidence="10 11">
    <name type="scientific">Klebsormidium nitens</name>
    <name type="common">Green alga</name>
    <name type="synonym">Ulothrix nitens</name>
    <dbReference type="NCBI Taxonomy" id="105231"/>
    <lineage>
        <taxon>Eukaryota</taxon>
        <taxon>Viridiplantae</taxon>
        <taxon>Streptophyta</taxon>
        <taxon>Klebsormidiophyceae</taxon>
        <taxon>Klebsormidiales</taxon>
        <taxon>Klebsormidiaceae</taxon>
        <taxon>Klebsormidium</taxon>
    </lineage>
</organism>